<evidence type="ECO:0000256" key="4">
    <source>
        <dbReference type="ARBA" id="ARBA00022475"/>
    </source>
</evidence>
<feature type="transmembrane region" description="Helical" evidence="11">
    <location>
        <begin position="87"/>
        <end position="110"/>
    </location>
</feature>
<feature type="transmembrane region" description="Helical" evidence="11">
    <location>
        <begin position="31"/>
        <end position="51"/>
    </location>
</feature>
<keyword evidence="8" id="KW-0406">Ion transport</keyword>
<evidence type="ECO:0000256" key="6">
    <source>
        <dbReference type="ARBA" id="ARBA00022989"/>
    </source>
</evidence>
<comment type="subcellular location">
    <subcellularLocation>
        <location evidence="1">Cell membrane</location>
        <topology evidence="1">Multi-pass membrane protein</topology>
    </subcellularLocation>
</comment>
<keyword evidence="13" id="KW-1185">Reference proteome</keyword>
<evidence type="ECO:0000256" key="2">
    <source>
        <dbReference type="ARBA" id="ARBA00006434"/>
    </source>
</evidence>
<proteinExistence type="inferred from homology"/>
<keyword evidence="5 11" id="KW-0812">Transmembrane</keyword>
<dbReference type="PANTHER" id="PTHR42985">
    <property type="entry name" value="SODIUM-COUPLED MONOCARBOXYLATE TRANSPORTER"/>
    <property type="match status" value="1"/>
</dbReference>
<dbReference type="GO" id="GO:0006814">
    <property type="term" value="P:sodium ion transport"/>
    <property type="evidence" value="ECO:0007669"/>
    <property type="project" value="UniProtKB-KW"/>
</dbReference>
<evidence type="ECO:0000313" key="12">
    <source>
        <dbReference type="EMBL" id="KAK2190148.1"/>
    </source>
</evidence>
<keyword evidence="3" id="KW-0813">Transport</keyword>
<dbReference type="Proteomes" id="UP001209878">
    <property type="component" value="Unassembled WGS sequence"/>
</dbReference>
<dbReference type="EMBL" id="JAODUO010000087">
    <property type="protein sequence ID" value="KAK2190148.1"/>
    <property type="molecule type" value="Genomic_DNA"/>
</dbReference>
<dbReference type="GO" id="GO:0015293">
    <property type="term" value="F:symporter activity"/>
    <property type="evidence" value="ECO:0007669"/>
    <property type="project" value="TreeGrafter"/>
</dbReference>
<evidence type="ECO:0000256" key="11">
    <source>
        <dbReference type="SAM" id="Phobius"/>
    </source>
</evidence>
<evidence type="ECO:0000313" key="13">
    <source>
        <dbReference type="Proteomes" id="UP001209878"/>
    </source>
</evidence>
<name>A0AAD9UHW2_RIDPI</name>
<dbReference type="Gene3D" id="1.20.1730.10">
    <property type="entry name" value="Sodium/glucose cotransporter"/>
    <property type="match status" value="1"/>
</dbReference>
<evidence type="ECO:0000256" key="3">
    <source>
        <dbReference type="ARBA" id="ARBA00022448"/>
    </source>
</evidence>
<protein>
    <submittedName>
        <fullName evidence="12">Uncharacterized protein</fullName>
    </submittedName>
</protein>
<feature type="transmembrane region" description="Helical" evidence="11">
    <location>
        <begin position="153"/>
        <end position="175"/>
    </location>
</feature>
<dbReference type="InterPro" id="IPR051163">
    <property type="entry name" value="Sodium:Solute_Symporter_SSF"/>
</dbReference>
<reference evidence="12" key="1">
    <citation type="journal article" date="2023" name="Mol. Biol. Evol.">
        <title>Third-Generation Sequencing Reveals the Adaptive Role of the Epigenome in Three Deep-Sea Polychaetes.</title>
        <authorList>
            <person name="Perez M."/>
            <person name="Aroh O."/>
            <person name="Sun Y."/>
            <person name="Lan Y."/>
            <person name="Juniper S.K."/>
            <person name="Young C.R."/>
            <person name="Angers B."/>
            <person name="Qian P.Y."/>
        </authorList>
    </citation>
    <scope>NUCLEOTIDE SEQUENCE</scope>
    <source>
        <strain evidence="12">R07B-5</strain>
    </source>
</reference>
<sequence length="244" mass="26538">MSSALSGAAANIWEDFLKPVIPSIDERRATWLNRVIVIVLGLLSTGFAFIVDQFPGSIIQVTTQILGALSGPVFGMFMLGGLFRKTLAMGTMTGGLFGLVLTFFIGLGSLTVKGCHPTLPAISVAGCEPSVNSTTTPSHVVLSGVSNLFAISYIWYTPIGSGITIITGLVTSYVLRYVYPSDDVDVPDEYFIHLDKLFVFTYPEEDLVNKKGLSQSKADNVNMFMFAYTNDIYVFNKINNVTFI</sequence>
<accession>A0AAD9UHW2</accession>
<feature type="transmembrane region" description="Helical" evidence="11">
    <location>
        <begin position="57"/>
        <end position="80"/>
    </location>
</feature>
<comment type="caution">
    <text evidence="12">The sequence shown here is derived from an EMBL/GenBank/DDBJ whole genome shotgun (WGS) entry which is preliminary data.</text>
</comment>
<gene>
    <name evidence="12" type="ORF">NP493_86g04012</name>
</gene>
<keyword evidence="6 11" id="KW-1133">Transmembrane helix</keyword>
<dbReference type="InterPro" id="IPR038377">
    <property type="entry name" value="Na/Glc_symporter_sf"/>
</dbReference>
<dbReference type="PANTHER" id="PTHR42985:SF40">
    <property type="entry name" value="LD47995P-RELATED"/>
    <property type="match status" value="1"/>
</dbReference>
<comment type="similarity">
    <text evidence="2">Belongs to the sodium:solute symporter (SSF) (TC 2.A.21) family.</text>
</comment>
<dbReference type="PROSITE" id="PS50283">
    <property type="entry name" value="NA_SOLUT_SYMP_3"/>
    <property type="match status" value="1"/>
</dbReference>
<evidence type="ECO:0000256" key="8">
    <source>
        <dbReference type="ARBA" id="ARBA00023065"/>
    </source>
</evidence>
<evidence type="ECO:0000256" key="1">
    <source>
        <dbReference type="ARBA" id="ARBA00004651"/>
    </source>
</evidence>
<dbReference type="AlphaFoldDB" id="A0AAD9UHW2"/>
<evidence type="ECO:0000256" key="5">
    <source>
        <dbReference type="ARBA" id="ARBA00022692"/>
    </source>
</evidence>
<dbReference type="InterPro" id="IPR001734">
    <property type="entry name" value="Na/solute_symporter"/>
</dbReference>
<keyword evidence="7" id="KW-0915">Sodium</keyword>
<evidence type="ECO:0000256" key="7">
    <source>
        <dbReference type="ARBA" id="ARBA00023053"/>
    </source>
</evidence>
<dbReference type="GO" id="GO:0005886">
    <property type="term" value="C:plasma membrane"/>
    <property type="evidence" value="ECO:0007669"/>
    <property type="project" value="UniProtKB-SubCell"/>
</dbReference>
<organism evidence="12 13">
    <name type="scientific">Ridgeia piscesae</name>
    <name type="common">Tubeworm</name>
    <dbReference type="NCBI Taxonomy" id="27915"/>
    <lineage>
        <taxon>Eukaryota</taxon>
        <taxon>Metazoa</taxon>
        <taxon>Spiralia</taxon>
        <taxon>Lophotrochozoa</taxon>
        <taxon>Annelida</taxon>
        <taxon>Polychaeta</taxon>
        <taxon>Sedentaria</taxon>
        <taxon>Canalipalpata</taxon>
        <taxon>Sabellida</taxon>
        <taxon>Siboglinidae</taxon>
        <taxon>Ridgeia</taxon>
    </lineage>
</organism>
<evidence type="ECO:0000256" key="9">
    <source>
        <dbReference type="ARBA" id="ARBA00023136"/>
    </source>
</evidence>
<evidence type="ECO:0000256" key="10">
    <source>
        <dbReference type="ARBA" id="ARBA00023201"/>
    </source>
</evidence>
<keyword evidence="10" id="KW-0739">Sodium transport</keyword>
<keyword evidence="9 11" id="KW-0472">Membrane</keyword>
<keyword evidence="4" id="KW-1003">Cell membrane</keyword>